<evidence type="ECO:0000256" key="1">
    <source>
        <dbReference type="SAM" id="Phobius"/>
    </source>
</evidence>
<keyword evidence="1" id="KW-1133">Transmembrane helix</keyword>
<reference evidence="2" key="1">
    <citation type="submission" date="2023-07" db="EMBL/GenBank/DDBJ databases">
        <title>Two novel species in the genus Flavivirga.</title>
        <authorList>
            <person name="Kwon K."/>
        </authorList>
    </citation>
    <scope>NUCLEOTIDE SEQUENCE</scope>
    <source>
        <strain evidence="2">KCTC 52353</strain>
    </source>
</reference>
<gene>
    <name evidence="2" type="ORF">Q4Q35_16840</name>
</gene>
<accession>A0ABT8WEE0</accession>
<proteinExistence type="predicted"/>
<keyword evidence="1" id="KW-0472">Membrane</keyword>
<protein>
    <recommendedName>
        <fullName evidence="4">Phage protein</fullName>
    </recommendedName>
</protein>
<sequence>MDSFWIGVLASFIGSFVLVLSLFLFQKPKFKIAKKIAYLDTDQYGDDLKGSYLIKVINKSFFVSYDLNANLESLTIYHVENGSNNRSVDLKIVDRSTNYLAGKHLFKNTGKSAFLFRTTEDLSGILGASDTKLRFTLIARNGFSGLTKIFRKEFNTVSCIKNGHYGFGKNFDIN</sequence>
<feature type="transmembrane region" description="Helical" evidence="1">
    <location>
        <begin position="6"/>
        <end position="25"/>
    </location>
</feature>
<keyword evidence="3" id="KW-1185">Reference proteome</keyword>
<organism evidence="2 3">
    <name type="scientific">Flavivirga aquimarina</name>
    <dbReference type="NCBI Taxonomy" id="2027862"/>
    <lineage>
        <taxon>Bacteria</taxon>
        <taxon>Pseudomonadati</taxon>
        <taxon>Bacteroidota</taxon>
        <taxon>Flavobacteriia</taxon>
        <taxon>Flavobacteriales</taxon>
        <taxon>Flavobacteriaceae</taxon>
        <taxon>Flavivirga</taxon>
    </lineage>
</organism>
<dbReference type="RefSeq" id="WP_303279191.1">
    <property type="nucleotide sequence ID" value="NZ_JAUOEK010000155.1"/>
</dbReference>
<comment type="caution">
    <text evidence="2">The sequence shown here is derived from an EMBL/GenBank/DDBJ whole genome shotgun (WGS) entry which is preliminary data.</text>
</comment>
<evidence type="ECO:0000313" key="3">
    <source>
        <dbReference type="Proteomes" id="UP001176883"/>
    </source>
</evidence>
<keyword evidence="1" id="KW-0812">Transmembrane</keyword>
<name>A0ABT8WEE0_9FLAO</name>
<evidence type="ECO:0000313" key="2">
    <source>
        <dbReference type="EMBL" id="MDO5971476.1"/>
    </source>
</evidence>
<evidence type="ECO:0008006" key="4">
    <source>
        <dbReference type="Google" id="ProtNLM"/>
    </source>
</evidence>
<dbReference type="EMBL" id="JAUOEK010000155">
    <property type="protein sequence ID" value="MDO5971476.1"/>
    <property type="molecule type" value="Genomic_DNA"/>
</dbReference>
<dbReference type="Proteomes" id="UP001176883">
    <property type="component" value="Unassembled WGS sequence"/>
</dbReference>